<name>A0AA86VXU0_9FABA</name>
<feature type="compositionally biased region" description="Polar residues" evidence="1">
    <location>
        <begin position="73"/>
        <end position="87"/>
    </location>
</feature>
<feature type="compositionally biased region" description="Basic residues" evidence="1">
    <location>
        <begin position="95"/>
        <end position="104"/>
    </location>
</feature>
<keyword evidence="3" id="KW-1185">Reference proteome</keyword>
<dbReference type="Gramene" id="rna-AYBTSS11_LOCUS11368">
    <property type="protein sequence ID" value="CAJ1943460.1"/>
    <property type="gene ID" value="gene-AYBTSS11_LOCUS11368"/>
</dbReference>
<evidence type="ECO:0000256" key="1">
    <source>
        <dbReference type="SAM" id="MobiDB-lite"/>
    </source>
</evidence>
<proteinExistence type="predicted"/>
<dbReference type="Proteomes" id="UP001189624">
    <property type="component" value="Chromosome 3"/>
</dbReference>
<accession>A0AA86VXU0</accession>
<gene>
    <name evidence="2" type="ORF">AYBTSS11_LOCUS11368</name>
</gene>
<organism evidence="2 3">
    <name type="scientific">Sphenostylis stenocarpa</name>
    <dbReference type="NCBI Taxonomy" id="92480"/>
    <lineage>
        <taxon>Eukaryota</taxon>
        <taxon>Viridiplantae</taxon>
        <taxon>Streptophyta</taxon>
        <taxon>Embryophyta</taxon>
        <taxon>Tracheophyta</taxon>
        <taxon>Spermatophyta</taxon>
        <taxon>Magnoliopsida</taxon>
        <taxon>eudicotyledons</taxon>
        <taxon>Gunneridae</taxon>
        <taxon>Pentapetalae</taxon>
        <taxon>rosids</taxon>
        <taxon>fabids</taxon>
        <taxon>Fabales</taxon>
        <taxon>Fabaceae</taxon>
        <taxon>Papilionoideae</taxon>
        <taxon>50 kb inversion clade</taxon>
        <taxon>NPAAA clade</taxon>
        <taxon>indigoferoid/millettioid clade</taxon>
        <taxon>Phaseoleae</taxon>
        <taxon>Sphenostylis</taxon>
    </lineage>
</organism>
<dbReference type="EMBL" id="OY731400">
    <property type="protein sequence ID" value="CAJ1943460.1"/>
    <property type="molecule type" value="Genomic_DNA"/>
</dbReference>
<protein>
    <submittedName>
        <fullName evidence="2">Uncharacterized protein</fullName>
    </submittedName>
</protein>
<feature type="compositionally biased region" description="Basic and acidic residues" evidence="1">
    <location>
        <begin position="105"/>
        <end position="123"/>
    </location>
</feature>
<sequence length="123" mass="13887">MRVGSSESNPKNEVSVSFALIKIQLPSDSEWMFPLSCRNSEQLGPTGCTNIDSSLELGANENPMNSYVLKNPFPTTAKKNISRSQISDEADKKDQTRRRKKNRKEHSTRMIERKNGVETKKAD</sequence>
<evidence type="ECO:0000313" key="3">
    <source>
        <dbReference type="Proteomes" id="UP001189624"/>
    </source>
</evidence>
<evidence type="ECO:0000313" key="2">
    <source>
        <dbReference type="EMBL" id="CAJ1943460.1"/>
    </source>
</evidence>
<feature type="region of interest" description="Disordered" evidence="1">
    <location>
        <begin position="70"/>
        <end position="123"/>
    </location>
</feature>
<dbReference type="AlphaFoldDB" id="A0AA86VXU0"/>
<reference evidence="2" key="1">
    <citation type="submission" date="2023-10" db="EMBL/GenBank/DDBJ databases">
        <authorList>
            <person name="Domelevo Entfellner J.-B."/>
        </authorList>
    </citation>
    <scope>NUCLEOTIDE SEQUENCE</scope>
</reference>